<dbReference type="GO" id="GO:0000155">
    <property type="term" value="F:phosphorelay sensor kinase activity"/>
    <property type="evidence" value="ECO:0007669"/>
    <property type="project" value="InterPro"/>
</dbReference>
<dbReference type="EMBL" id="WNWR01000141">
    <property type="protein sequence ID" value="KAE9990357.1"/>
    <property type="molecule type" value="Genomic_DNA"/>
</dbReference>
<dbReference type="InterPro" id="IPR036097">
    <property type="entry name" value="HisK_dim/P_sf"/>
</dbReference>
<gene>
    <name evidence="1" type="ORF">EG327_001539</name>
</gene>
<dbReference type="SUPFAM" id="SSF47384">
    <property type="entry name" value="Homodimeric domain of signal transducing histidine kinase"/>
    <property type="match status" value="1"/>
</dbReference>
<keyword evidence="2" id="KW-1185">Reference proteome</keyword>
<evidence type="ECO:0000313" key="1">
    <source>
        <dbReference type="EMBL" id="KAE9990357.1"/>
    </source>
</evidence>
<name>A0A8H3ZEI5_VENIN</name>
<proteinExistence type="predicted"/>
<dbReference type="AlphaFoldDB" id="A0A8H3ZEI5"/>
<sequence length="133" mass="14477">MIAHALSLPAASPSTLQTLDGESPRSLTTGGCKSRFVNVGVDPPPPTSILSEILFPILQHIHLCDEMKTPLNGIHGIAREARAETSLAIVKRDMKMIYNLGDLLYKLIQGLLLFGKNQVDHIGVLEESESHEP</sequence>
<dbReference type="Proteomes" id="UP000490939">
    <property type="component" value="Unassembled WGS sequence"/>
</dbReference>
<comment type="caution">
    <text evidence="1">The sequence shown here is derived from an EMBL/GenBank/DDBJ whole genome shotgun (WGS) entry which is preliminary data.</text>
</comment>
<reference evidence="1 2" key="1">
    <citation type="submission" date="2019-07" db="EMBL/GenBank/DDBJ databases">
        <title>Venturia inaequalis Genome Resource.</title>
        <authorList>
            <person name="Lichtner F.J."/>
        </authorList>
    </citation>
    <scope>NUCLEOTIDE SEQUENCE [LARGE SCALE GENOMIC DNA]</scope>
    <source>
        <strain evidence="1 2">DMI_063113</strain>
    </source>
</reference>
<evidence type="ECO:0000313" key="2">
    <source>
        <dbReference type="Proteomes" id="UP000490939"/>
    </source>
</evidence>
<organism evidence="1 2">
    <name type="scientific">Venturia inaequalis</name>
    <name type="common">Apple scab fungus</name>
    <dbReference type="NCBI Taxonomy" id="5025"/>
    <lineage>
        <taxon>Eukaryota</taxon>
        <taxon>Fungi</taxon>
        <taxon>Dikarya</taxon>
        <taxon>Ascomycota</taxon>
        <taxon>Pezizomycotina</taxon>
        <taxon>Dothideomycetes</taxon>
        <taxon>Pleosporomycetidae</taxon>
        <taxon>Venturiales</taxon>
        <taxon>Venturiaceae</taxon>
        <taxon>Venturia</taxon>
    </lineage>
</organism>
<accession>A0A8H3ZEI5</accession>
<protein>
    <submittedName>
        <fullName evidence="1">Uncharacterized protein</fullName>
    </submittedName>
</protein>